<evidence type="ECO:0000313" key="1">
    <source>
        <dbReference type="EMBL" id="MBC5713199.1"/>
    </source>
</evidence>
<dbReference type="EMBL" id="JACOPH010000001">
    <property type="protein sequence ID" value="MBC5713199.1"/>
    <property type="molecule type" value="Genomic_DNA"/>
</dbReference>
<gene>
    <name evidence="1" type="ORF">H8S17_03075</name>
</gene>
<reference evidence="1" key="1">
    <citation type="submission" date="2020-08" db="EMBL/GenBank/DDBJ databases">
        <title>Genome public.</title>
        <authorList>
            <person name="Liu C."/>
            <person name="Sun Q."/>
        </authorList>
    </citation>
    <scope>NUCLEOTIDE SEQUENCE</scope>
    <source>
        <strain evidence="1">BX1005</strain>
    </source>
</reference>
<organism evidence="1 2">
    <name type="scientific">Roseburia zhanii</name>
    <dbReference type="NCBI Taxonomy" id="2763064"/>
    <lineage>
        <taxon>Bacteria</taxon>
        <taxon>Bacillati</taxon>
        <taxon>Bacillota</taxon>
        <taxon>Clostridia</taxon>
        <taxon>Lachnospirales</taxon>
        <taxon>Lachnospiraceae</taxon>
        <taxon>Roseburia</taxon>
    </lineage>
</organism>
<proteinExistence type="predicted"/>
<dbReference type="Proteomes" id="UP000606720">
    <property type="component" value="Unassembled WGS sequence"/>
</dbReference>
<dbReference type="AlphaFoldDB" id="A0A923RUF8"/>
<keyword evidence="2" id="KW-1185">Reference proteome</keyword>
<name>A0A923RUF8_9FIRM</name>
<protein>
    <submittedName>
        <fullName evidence="1">Uncharacterized protein</fullName>
    </submittedName>
</protein>
<evidence type="ECO:0000313" key="2">
    <source>
        <dbReference type="Proteomes" id="UP000606720"/>
    </source>
</evidence>
<accession>A0A923RUF8</accession>
<dbReference type="RefSeq" id="WP_186866167.1">
    <property type="nucleotide sequence ID" value="NZ_JACOPH010000001.1"/>
</dbReference>
<comment type="caution">
    <text evidence="1">The sequence shown here is derived from an EMBL/GenBank/DDBJ whole genome shotgun (WGS) entry which is preliminary data.</text>
</comment>
<sequence length="51" mass="6146">MKEKILELTGKTKHKKKKVMKLFEEVKPETEEEVLILECLETMMYEIMKCL</sequence>